<keyword evidence="2" id="KW-1185">Reference proteome</keyword>
<dbReference type="EMBL" id="QWET01000006">
    <property type="protein sequence ID" value="RIH65311.1"/>
    <property type="molecule type" value="Genomic_DNA"/>
</dbReference>
<proteinExistence type="predicted"/>
<dbReference type="RefSeq" id="WP_119349692.1">
    <property type="nucleotide sequence ID" value="NZ_JBFHKJ010000385.1"/>
</dbReference>
<name>A0A399D3L3_9BACT</name>
<gene>
    <name evidence="1" type="ORF">D1164_09270</name>
</gene>
<dbReference type="InterPro" id="IPR041408">
    <property type="entry name" value="Hcp_Tssd"/>
</dbReference>
<sequence length="140" mass="15749">MSLTARLHIEGHEKEQRGIKVLSCDYSFSQDVENNGLISSSVRAGFINVSIPGINDAEIVQWMVSRNIRKKGKISFLGVNESGVPQESKSIEFEDAILVNYSEAFIDESDMVIHLSISARKITLSNTKWETQWDTDESRV</sequence>
<organism evidence="1 2">
    <name type="scientific">Mariniphaga sediminis</name>
    <dbReference type="NCBI Taxonomy" id="1628158"/>
    <lineage>
        <taxon>Bacteria</taxon>
        <taxon>Pseudomonadati</taxon>
        <taxon>Bacteroidota</taxon>
        <taxon>Bacteroidia</taxon>
        <taxon>Marinilabiliales</taxon>
        <taxon>Prolixibacteraceae</taxon>
        <taxon>Mariniphaga</taxon>
    </lineage>
</organism>
<evidence type="ECO:0008006" key="3">
    <source>
        <dbReference type="Google" id="ProtNLM"/>
    </source>
</evidence>
<dbReference type="Proteomes" id="UP000266441">
    <property type="component" value="Unassembled WGS sequence"/>
</dbReference>
<evidence type="ECO:0000313" key="2">
    <source>
        <dbReference type="Proteomes" id="UP000266441"/>
    </source>
</evidence>
<dbReference type="OrthoDB" id="1027517at2"/>
<protein>
    <recommendedName>
        <fullName evidence="3">Type VI secretion system needle protein Hcp</fullName>
    </recommendedName>
</protein>
<dbReference type="GO" id="GO:0033104">
    <property type="term" value="C:type VI protein secretion system complex"/>
    <property type="evidence" value="ECO:0007669"/>
    <property type="project" value="InterPro"/>
</dbReference>
<comment type="caution">
    <text evidence="1">The sequence shown here is derived from an EMBL/GenBank/DDBJ whole genome shotgun (WGS) entry which is preliminary data.</text>
</comment>
<reference evidence="1 2" key="1">
    <citation type="journal article" date="2015" name="Int. J. Syst. Evol. Microbiol.">
        <title>Mariniphaga sediminis sp. nov., isolated from coastal sediment.</title>
        <authorList>
            <person name="Wang F.Q."/>
            <person name="Shen Q.Y."/>
            <person name="Chen G.J."/>
            <person name="Du Z.J."/>
        </authorList>
    </citation>
    <scope>NUCLEOTIDE SEQUENCE [LARGE SCALE GENOMIC DNA]</scope>
    <source>
        <strain evidence="1 2">SY21</strain>
    </source>
</reference>
<dbReference type="AlphaFoldDB" id="A0A399D3L3"/>
<accession>A0A399D3L3</accession>
<dbReference type="Pfam" id="PF17642">
    <property type="entry name" value="TssD"/>
    <property type="match status" value="1"/>
</dbReference>
<evidence type="ECO:0000313" key="1">
    <source>
        <dbReference type="EMBL" id="RIH65311.1"/>
    </source>
</evidence>